<evidence type="ECO:0000256" key="3">
    <source>
        <dbReference type="ARBA" id="ARBA00019010"/>
    </source>
</evidence>
<keyword evidence="4" id="KW-0963">Cytoplasm</keyword>
<dbReference type="PANTHER" id="PTHR33540">
    <property type="entry name" value="TRNA THREONYLCARBAMOYLADENOSINE BIOSYNTHESIS PROTEIN TSAE"/>
    <property type="match status" value="1"/>
</dbReference>
<dbReference type="GO" id="GO:0002949">
    <property type="term" value="P:tRNA threonylcarbamoyladenosine modification"/>
    <property type="evidence" value="ECO:0007669"/>
    <property type="project" value="InterPro"/>
</dbReference>
<dbReference type="GO" id="GO:0046872">
    <property type="term" value="F:metal ion binding"/>
    <property type="evidence" value="ECO:0007669"/>
    <property type="project" value="UniProtKB-KW"/>
</dbReference>
<keyword evidence="5" id="KW-0819">tRNA processing</keyword>
<accession>A0A1I2HLU4</accession>
<keyword evidence="7" id="KW-0547">Nucleotide-binding</keyword>
<keyword evidence="8" id="KW-0067">ATP-binding</keyword>
<gene>
    <name evidence="11" type="ORF">SAMN04488120_10254</name>
</gene>
<dbReference type="Pfam" id="PF02367">
    <property type="entry name" value="TsaE"/>
    <property type="match status" value="1"/>
</dbReference>
<dbReference type="InterPro" id="IPR027417">
    <property type="entry name" value="P-loop_NTPase"/>
</dbReference>
<dbReference type="OrthoDB" id="9800307at2"/>
<evidence type="ECO:0000256" key="8">
    <source>
        <dbReference type="ARBA" id="ARBA00022840"/>
    </source>
</evidence>
<dbReference type="Proteomes" id="UP000199771">
    <property type="component" value="Unassembled WGS sequence"/>
</dbReference>
<dbReference type="NCBIfam" id="TIGR00150">
    <property type="entry name" value="T6A_YjeE"/>
    <property type="match status" value="1"/>
</dbReference>
<evidence type="ECO:0000256" key="2">
    <source>
        <dbReference type="ARBA" id="ARBA00007599"/>
    </source>
</evidence>
<dbReference type="InterPro" id="IPR003442">
    <property type="entry name" value="T6A_TsaE"/>
</dbReference>
<evidence type="ECO:0000256" key="9">
    <source>
        <dbReference type="ARBA" id="ARBA00022842"/>
    </source>
</evidence>
<proteinExistence type="inferred from homology"/>
<keyword evidence="12" id="KW-1185">Reference proteome</keyword>
<evidence type="ECO:0000256" key="7">
    <source>
        <dbReference type="ARBA" id="ARBA00022741"/>
    </source>
</evidence>
<protein>
    <recommendedName>
        <fullName evidence="3">tRNA threonylcarbamoyladenosine biosynthesis protein TsaE</fullName>
    </recommendedName>
    <alternativeName>
        <fullName evidence="10">t(6)A37 threonylcarbamoyladenosine biosynthesis protein TsaE</fullName>
    </alternativeName>
</protein>
<dbReference type="GO" id="GO:0005737">
    <property type="term" value="C:cytoplasm"/>
    <property type="evidence" value="ECO:0007669"/>
    <property type="project" value="UniProtKB-SubCell"/>
</dbReference>
<comment type="similarity">
    <text evidence="2">Belongs to the TsaE family.</text>
</comment>
<reference evidence="11 12" key="1">
    <citation type="submission" date="2016-10" db="EMBL/GenBank/DDBJ databases">
        <authorList>
            <person name="de Groot N.N."/>
        </authorList>
    </citation>
    <scope>NUCLEOTIDE SEQUENCE [LARGE SCALE GENOMIC DNA]</scope>
    <source>
        <strain evidence="11 12">DSM 23609</strain>
    </source>
</reference>
<name>A0A1I2HLU4_9GAMM</name>
<sequence>MNDLIRLLDAAHTEAVGRALAHILEDRPGAVIYLEGELGAGKTTLARGFLRALGVTEPVRSPTYTLLEPYAIGMRSVLHMDLYRLRDPAELWELSLDSYPPERTVWLVEWPQRAGDSLPTPTLRLQLAHDGAHRVLRIGGESALVCALYRTLQDLN</sequence>
<evidence type="ECO:0000313" key="11">
    <source>
        <dbReference type="EMBL" id="SFF30652.1"/>
    </source>
</evidence>
<organism evidence="11 12">
    <name type="scientific">Fontimonas thermophila</name>
    <dbReference type="NCBI Taxonomy" id="1076937"/>
    <lineage>
        <taxon>Bacteria</taxon>
        <taxon>Pseudomonadati</taxon>
        <taxon>Pseudomonadota</taxon>
        <taxon>Gammaproteobacteria</taxon>
        <taxon>Nevskiales</taxon>
        <taxon>Nevskiaceae</taxon>
        <taxon>Fontimonas</taxon>
    </lineage>
</organism>
<evidence type="ECO:0000256" key="1">
    <source>
        <dbReference type="ARBA" id="ARBA00004496"/>
    </source>
</evidence>
<evidence type="ECO:0000256" key="5">
    <source>
        <dbReference type="ARBA" id="ARBA00022694"/>
    </source>
</evidence>
<dbReference type="EMBL" id="FOOC01000002">
    <property type="protein sequence ID" value="SFF30652.1"/>
    <property type="molecule type" value="Genomic_DNA"/>
</dbReference>
<dbReference type="RefSeq" id="WP_091530926.1">
    <property type="nucleotide sequence ID" value="NZ_FOOC01000002.1"/>
</dbReference>
<dbReference type="GO" id="GO:0005524">
    <property type="term" value="F:ATP binding"/>
    <property type="evidence" value="ECO:0007669"/>
    <property type="project" value="UniProtKB-KW"/>
</dbReference>
<dbReference type="Gene3D" id="3.40.50.300">
    <property type="entry name" value="P-loop containing nucleotide triphosphate hydrolases"/>
    <property type="match status" value="1"/>
</dbReference>
<evidence type="ECO:0000313" key="12">
    <source>
        <dbReference type="Proteomes" id="UP000199771"/>
    </source>
</evidence>
<evidence type="ECO:0000256" key="4">
    <source>
        <dbReference type="ARBA" id="ARBA00022490"/>
    </source>
</evidence>
<dbReference type="SUPFAM" id="SSF52540">
    <property type="entry name" value="P-loop containing nucleoside triphosphate hydrolases"/>
    <property type="match status" value="1"/>
</dbReference>
<evidence type="ECO:0000256" key="6">
    <source>
        <dbReference type="ARBA" id="ARBA00022723"/>
    </source>
</evidence>
<dbReference type="PANTHER" id="PTHR33540:SF2">
    <property type="entry name" value="TRNA THREONYLCARBAMOYLADENOSINE BIOSYNTHESIS PROTEIN TSAE"/>
    <property type="match status" value="1"/>
</dbReference>
<dbReference type="STRING" id="1076937.SAMN04488120_10254"/>
<dbReference type="AlphaFoldDB" id="A0A1I2HLU4"/>
<keyword evidence="9" id="KW-0460">Magnesium</keyword>
<evidence type="ECO:0000256" key="10">
    <source>
        <dbReference type="ARBA" id="ARBA00032441"/>
    </source>
</evidence>
<comment type="subcellular location">
    <subcellularLocation>
        <location evidence="1">Cytoplasm</location>
    </subcellularLocation>
</comment>
<keyword evidence="6" id="KW-0479">Metal-binding</keyword>